<feature type="chain" id="PRO_5046542292" evidence="1">
    <location>
        <begin position="20"/>
        <end position="143"/>
    </location>
</feature>
<dbReference type="PANTHER" id="PTHR35535:SF1">
    <property type="entry name" value="HEAT SHOCK PROTEIN HSLJ"/>
    <property type="match status" value="1"/>
</dbReference>
<evidence type="ECO:0000313" key="4">
    <source>
        <dbReference type="Proteomes" id="UP000597206"/>
    </source>
</evidence>
<evidence type="ECO:0000313" key="3">
    <source>
        <dbReference type="EMBL" id="MBF9000726.1"/>
    </source>
</evidence>
<sequence length="143" mass="15633">MKLSSKSLLAATVSAIVLAGCASHKEKPVTSEDLQSHRWELVKIDDKAVKTDAQSPTPFLQIGDKMTASGNAGCNNFFGQGLVEDSKFRIEKLALTMKLCLGDVMDSETIVQQSLSEWNKLSLNKDTLTLKNSAHTLTYKMAK</sequence>
<dbReference type="EMBL" id="JADPMR010000001">
    <property type="protein sequence ID" value="MBF9000726.1"/>
    <property type="molecule type" value="Genomic_DNA"/>
</dbReference>
<keyword evidence="1" id="KW-0732">Signal</keyword>
<evidence type="ECO:0000256" key="1">
    <source>
        <dbReference type="SAM" id="SignalP"/>
    </source>
</evidence>
<accession>A0ABS0GE98</accession>
<dbReference type="InterPro" id="IPR038670">
    <property type="entry name" value="HslJ-like_sf"/>
</dbReference>
<protein>
    <submittedName>
        <fullName evidence="3">META domain-containing protein</fullName>
    </submittedName>
</protein>
<dbReference type="RefSeq" id="WP_196123282.1">
    <property type="nucleotide sequence ID" value="NZ_JADPMR010000001.1"/>
</dbReference>
<dbReference type="PROSITE" id="PS51257">
    <property type="entry name" value="PROKAR_LIPOPROTEIN"/>
    <property type="match status" value="1"/>
</dbReference>
<dbReference type="InterPro" id="IPR053147">
    <property type="entry name" value="Hsp_HslJ-like"/>
</dbReference>
<dbReference type="Proteomes" id="UP000597206">
    <property type="component" value="Unassembled WGS sequence"/>
</dbReference>
<name>A0ABS0GE98_9VIBR</name>
<dbReference type="InterPro" id="IPR005184">
    <property type="entry name" value="DUF306_Meta_HslJ"/>
</dbReference>
<feature type="signal peptide" evidence="1">
    <location>
        <begin position="1"/>
        <end position="19"/>
    </location>
</feature>
<proteinExistence type="predicted"/>
<keyword evidence="4" id="KW-1185">Reference proteome</keyword>
<dbReference type="PANTHER" id="PTHR35535">
    <property type="entry name" value="HEAT SHOCK PROTEIN HSLJ"/>
    <property type="match status" value="1"/>
</dbReference>
<organism evidence="3 4">
    <name type="scientific">Vibrio nitrifigilis</name>
    <dbReference type="NCBI Taxonomy" id="2789781"/>
    <lineage>
        <taxon>Bacteria</taxon>
        <taxon>Pseudomonadati</taxon>
        <taxon>Pseudomonadota</taxon>
        <taxon>Gammaproteobacteria</taxon>
        <taxon>Vibrionales</taxon>
        <taxon>Vibrionaceae</taxon>
        <taxon>Vibrio</taxon>
    </lineage>
</organism>
<gene>
    <name evidence="3" type="ORF">I1A42_09150</name>
</gene>
<evidence type="ECO:0000259" key="2">
    <source>
        <dbReference type="Pfam" id="PF03724"/>
    </source>
</evidence>
<dbReference type="Gene3D" id="2.40.128.270">
    <property type="match status" value="1"/>
</dbReference>
<comment type="caution">
    <text evidence="3">The sequence shown here is derived from an EMBL/GenBank/DDBJ whole genome shotgun (WGS) entry which is preliminary data.</text>
</comment>
<feature type="domain" description="DUF306" evidence="2">
    <location>
        <begin position="32"/>
        <end position="138"/>
    </location>
</feature>
<reference evidence="3 4" key="1">
    <citation type="submission" date="2020-11" db="EMBL/GenBank/DDBJ databases">
        <title>Vibrio nitrifigilis sp. nov., a marine nitrogen-fixing bacterium isolated from the lagoon sediment of an islet inside an atoll.</title>
        <authorList>
            <person name="Wang L.-T."/>
            <person name="Shieh W.Y."/>
        </authorList>
    </citation>
    <scope>NUCLEOTIDE SEQUENCE [LARGE SCALE GENOMIC DNA]</scope>
    <source>
        <strain evidence="3 4">NFV-1</strain>
    </source>
</reference>
<dbReference type="Pfam" id="PF03724">
    <property type="entry name" value="META"/>
    <property type="match status" value="1"/>
</dbReference>